<dbReference type="InterPro" id="IPR000477">
    <property type="entry name" value="RT_dom"/>
</dbReference>
<protein>
    <recommendedName>
        <fullName evidence="1">Reverse transcriptase domain-containing protein</fullName>
    </recommendedName>
</protein>
<comment type="caution">
    <text evidence="2">The sequence shown here is derived from an EMBL/GenBank/DDBJ whole genome shotgun (WGS) entry which is preliminary data.</text>
</comment>
<dbReference type="EMBL" id="JABTTQ020000002">
    <property type="protein sequence ID" value="KAK6163122.1"/>
    <property type="molecule type" value="Genomic_DNA"/>
</dbReference>
<reference evidence="2 3" key="1">
    <citation type="journal article" date="2021" name="Comput. Struct. Biotechnol. J.">
        <title>De novo genome assembly of the potent medicinal plant Rehmannia glutinosa using nanopore technology.</title>
        <authorList>
            <person name="Ma L."/>
            <person name="Dong C."/>
            <person name="Song C."/>
            <person name="Wang X."/>
            <person name="Zheng X."/>
            <person name="Niu Y."/>
            <person name="Chen S."/>
            <person name="Feng W."/>
        </authorList>
    </citation>
    <scope>NUCLEOTIDE SEQUENCE [LARGE SCALE GENOMIC DNA]</scope>
    <source>
        <strain evidence="2">DH-2019</strain>
    </source>
</reference>
<evidence type="ECO:0000313" key="3">
    <source>
        <dbReference type="Proteomes" id="UP001318860"/>
    </source>
</evidence>
<organism evidence="2 3">
    <name type="scientific">Rehmannia glutinosa</name>
    <name type="common">Chinese foxglove</name>
    <dbReference type="NCBI Taxonomy" id="99300"/>
    <lineage>
        <taxon>Eukaryota</taxon>
        <taxon>Viridiplantae</taxon>
        <taxon>Streptophyta</taxon>
        <taxon>Embryophyta</taxon>
        <taxon>Tracheophyta</taxon>
        <taxon>Spermatophyta</taxon>
        <taxon>Magnoliopsida</taxon>
        <taxon>eudicotyledons</taxon>
        <taxon>Gunneridae</taxon>
        <taxon>Pentapetalae</taxon>
        <taxon>asterids</taxon>
        <taxon>lamiids</taxon>
        <taxon>Lamiales</taxon>
        <taxon>Orobanchaceae</taxon>
        <taxon>Rehmannieae</taxon>
        <taxon>Rehmannia</taxon>
    </lineage>
</organism>
<keyword evidence="3" id="KW-1185">Reference proteome</keyword>
<evidence type="ECO:0000259" key="1">
    <source>
        <dbReference type="Pfam" id="PF00078"/>
    </source>
</evidence>
<dbReference type="Proteomes" id="UP001318860">
    <property type="component" value="Unassembled WGS sequence"/>
</dbReference>
<dbReference type="Pfam" id="PF00078">
    <property type="entry name" value="RVT_1"/>
    <property type="match status" value="1"/>
</dbReference>
<evidence type="ECO:0000313" key="2">
    <source>
        <dbReference type="EMBL" id="KAK6163122.1"/>
    </source>
</evidence>
<feature type="domain" description="Reverse transcriptase" evidence="1">
    <location>
        <begin position="341"/>
        <end position="523"/>
    </location>
</feature>
<dbReference type="PANTHER" id="PTHR33116">
    <property type="entry name" value="REVERSE TRANSCRIPTASE ZINC-BINDING DOMAIN-CONTAINING PROTEIN-RELATED-RELATED"/>
    <property type="match status" value="1"/>
</dbReference>
<proteinExistence type="predicted"/>
<name>A0ABR0XV76_REHGL</name>
<sequence>MANRMFPFGVNFGIFSKVYILLQADHGFVLAISTKSLLSPNLLGEDLVPIGKSQPSDMHSNFVNSMIWDSKEIFSRGIGLPFILILKEPDSIGVFVSSFPFCRVDNIESFSSDHAYLLIHLNHLPPPDFNPIKKSKPFRFEAMWVRSKDCEKIIRANWNTDFDIISNKLDQCKIGLLNWSKTTFGCLDKQIAEIKSAISKLQKGIITSDVKQKLIEYNAQLDSLLLLHDLKWKQRAKQHWYKEGDKNSRFFHAFATARKEINTISTLRDNCDILQSATSKIENIIGNFFADIFSSSSPSQEDITHALSRVRTKVTAEMANSLTEPFTADEVSRALKHMHPFKSPGPDDNVLVAYEIHHSMKSRRHGNTGHMSIKVDMSKAFDRVEWSFLIQVLAAFGFPSQFISLITTCISTSSFSFLLNGQQFGSLNPTRGIRQGDPLSPYLFILCSKVFSLILQDLQATGAIHGIAVNRNAPTISHLFFADDTLLFGHATVHEATTLQFAIGLYERASGQRINREKSGILFSPATPMGIQNRICSILNIPEVGGHGKYLGLASVIGANKQQIFSDIVDRIWGKIHGWKEKYLSQAGRLTLIQAVIQSIPTYAMSCFKLPDNVIAKIQSMTARFLWSGDPGKNSLHWRRWDEICKNKKEGGLGLRNLKAFNMALLCKQAWRLLSCPSSLLARVFRAKYYPHSSLLDASLGNRPS</sequence>
<gene>
    <name evidence="2" type="ORF">DH2020_002963</name>
</gene>
<dbReference type="PANTHER" id="PTHR33116:SF86">
    <property type="entry name" value="REVERSE TRANSCRIPTASE DOMAIN-CONTAINING PROTEIN"/>
    <property type="match status" value="1"/>
</dbReference>
<accession>A0ABR0XV76</accession>